<keyword evidence="10" id="KW-0539">Nucleus</keyword>
<dbReference type="GO" id="GO:0016787">
    <property type="term" value="F:hydrolase activity"/>
    <property type="evidence" value="ECO:0007669"/>
    <property type="project" value="UniProtKB-KW"/>
</dbReference>
<keyword evidence="11" id="KW-0175">Coiled coil</keyword>
<feature type="compositionally biased region" description="Polar residues" evidence="12">
    <location>
        <begin position="142"/>
        <end position="153"/>
    </location>
</feature>
<feature type="compositionally biased region" description="Low complexity" evidence="12">
    <location>
        <begin position="190"/>
        <end position="201"/>
    </location>
</feature>
<feature type="compositionally biased region" description="Polar residues" evidence="12">
    <location>
        <begin position="230"/>
        <end position="241"/>
    </location>
</feature>
<evidence type="ECO:0000259" key="14">
    <source>
        <dbReference type="PROSITE" id="PS51194"/>
    </source>
</evidence>
<evidence type="ECO:0000256" key="7">
    <source>
        <dbReference type="ARBA" id="ARBA00022840"/>
    </source>
</evidence>
<protein>
    <submittedName>
        <fullName evidence="15">DNA-dependent ATPase</fullName>
    </submittedName>
</protein>
<feature type="domain" description="Helicase C-terminal" evidence="14">
    <location>
        <begin position="724"/>
        <end position="896"/>
    </location>
</feature>
<evidence type="ECO:0000256" key="10">
    <source>
        <dbReference type="ARBA" id="ARBA00023242"/>
    </source>
</evidence>
<dbReference type="Pfam" id="PF25875">
    <property type="entry name" value="WHD_Rad26_CSB"/>
    <property type="match status" value="1"/>
</dbReference>
<dbReference type="PANTHER" id="PTHR45629:SF7">
    <property type="entry name" value="DNA EXCISION REPAIR PROTEIN ERCC-6-RELATED"/>
    <property type="match status" value="1"/>
</dbReference>
<dbReference type="PROSITE" id="PS51194">
    <property type="entry name" value="HELICASE_CTER"/>
    <property type="match status" value="1"/>
</dbReference>
<dbReference type="InterPro" id="IPR049730">
    <property type="entry name" value="SNF2/RAD54-like_C"/>
</dbReference>
<keyword evidence="8" id="KW-0238">DNA-binding</keyword>
<comment type="subcellular location">
    <subcellularLocation>
        <location evidence="1">Nucleus</location>
    </subcellularLocation>
</comment>
<dbReference type="Gene3D" id="3.40.50.10810">
    <property type="entry name" value="Tandem AAA-ATPase domain"/>
    <property type="match status" value="1"/>
</dbReference>
<evidence type="ECO:0000256" key="1">
    <source>
        <dbReference type="ARBA" id="ARBA00004123"/>
    </source>
</evidence>
<evidence type="ECO:0000256" key="9">
    <source>
        <dbReference type="ARBA" id="ARBA00023204"/>
    </source>
</evidence>
<dbReference type="GO" id="GO:0006283">
    <property type="term" value="P:transcription-coupled nucleotide-excision repair"/>
    <property type="evidence" value="ECO:0007669"/>
    <property type="project" value="TreeGrafter"/>
</dbReference>
<evidence type="ECO:0000256" key="2">
    <source>
        <dbReference type="ARBA" id="ARBA00007025"/>
    </source>
</evidence>
<dbReference type="InterPro" id="IPR038718">
    <property type="entry name" value="SNF2-like_sf"/>
</dbReference>
<dbReference type="Proteomes" id="UP000195602">
    <property type="component" value="Unassembled WGS sequence"/>
</dbReference>
<evidence type="ECO:0000256" key="12">
    <source>
        <dbReference type="SAM" id="MobiDB-lite"/>
    </source>
</evidence>
<feature type="region of interest" description="Disordered" evidence="12">
    <location>
        <begin position="142"/>
        <end position="308"/>
    </location>
</feature>
<evidence type="ECO:0000256" key="5">
    <source>
        <dbReference type="ARBA" id="ARBA00022801"/>
    </source>
</evidence>
<dbReference type="InterPro" id="IPR027417">
    <property type="entry name" value="P-loop_NTPase"/>
</dbReference>
<dbReference type="PANTHER" id="PTHR45629">
    <property type="entry name" value="SNF2/RAD54 FAMILY MEMBER"/>
    <property type="match status" value="1"/>
</dbReference>
<evidence type="ECO:0000313" key="15">
    <source>
        <dbReference type="EMBL" id="OVF10429.1"/>
    </source>
</evidence>
<evidence type="ECO:0000259" key="13">
    <source>
        <dbReference type="PROSITE" id="PS51192"/>
    </source>
</evidence>
<dbReference type="EMBL" id="LYUB02000002">
    <property type="protein sequence ID" value="OVF10429.1"/>
    <property type="molecule type" value="Genomic_DNA"/>
</dbReference>
<keyword evidence="4" id="KW-0227">DNA damage</keyword>
<keyword evidence="9" id="KW-0234">DNA repair</keyword>
<dbReference type="AlphaFoldDB" id="A0AA91T3K6"/>
<dbReference type="Pfam" id="PF00176">
    <property type="entry name" value="SNF2-rel_dom"/>
    <property type="match status" value="1"/>
</dbReference>
<feature type="compositionally biased region" description="Polar residues" evidence="12">
    <location>
        <begin position="1057"/>
        <end position="1066"/>
    </location>
</feature>
<feature type="compositionally biased region" description="Basic and acidic residues" evidence="12">
    <location>
        <begin position="164"/>
        <end position="182"/>
    </location>
</feature>
<comment type="similarity">
    <text evidence="2">Belongs to the SNF2/RAD54 helicase family.</text>
</comment>
<evidence type="ECO:0000256" key="11">
    <source>
        <dbReference type="SAM" id="Coils"/>
    </source>
</evidence>
<dbReference type="InterPro" id="IPR001650">
    <property type="entry name" value="Helicase_C-like"/>
</dbReference>
<proteinExistence type="inferred from homology"/>
<evidence type="ECO:0000256" key="3">
    <source>
        <dbReference type="ARBA" id="ARBA00022741"/>
    </source>
</evidence>
<keyword evidence="3" id="KW-0547">Nucleotide-binding</keyword>
<evidence type="ECO:0000256" key="4">
    <source>
        <dbReference type="ARBA" id="ARBA00022763"/>
    </source>
</evidence>
<evidence type="ECO:0000313" key="16">
    <source>
        <dbReference type="Proteomes" id="UP000195602"/>
    </source>
</evidence>
<keyword evidence="7" id="KW-0067">ATP-binding</keyword>
<evidence type="ECO:0000256" key="6">
    <source>
        <dbReference type="ARBA" id="ARBA00022806"/>
    </source>
</evidence>
<reference evidence="15 16" key="1">
    <citation type="submission" date="2017-04" db="EMBL/GenBank/DDBJ databases">
        <title>Draft genome of the yeast Clavispora lusitaniae type strain CBS 6936.</title>
        <authorList>
            <person name="Durrens P."/>
            <person name="Klopp C."/>
            <person name="Biteau N."/>
            <person name="Fitton-Ouhabi V."/>
            <person name="Dementhon K."/>
            <person name="Accoceberry I."/>
            <person name="Sherman D.J."/>
            <person name="Noel T."/>
        </authorList>
    </citation>
    <scope>NUCLEOTIDE SEQUENCE [LARGE SCALE GENOMIC DNA]</scope>
    <source>
        <strain evidence="15 16">CBS 6936</strain>
    </source>
</reference>
<dbReference type="GO" id="GO:0005634">
    <property type="term" value="C:nucleus"/>
    <property type="evidence" value="ECO:0007669"/>
    <property type="project" value="TreeGrafter"/>
</dbReference>
<dbReference type="GO" id="GO:0008094">
    <property type="term" value="F:ATP-dependent activity, acting on DNA"/>
    <property type="evidence" value="ECO:0007669"/>
    <property type="project" value="TreeGrafter"/>
</dbReference>
<dbReference type="InterPro" id="IPR000330">
    <property type="entry name" value="SNF2_N"/>
</dbReference>
<dbReference type="SUPFAM" id="SSF52540">
    <property type="entry name" value="P-loop containing nucleoside triphosphate hydrolases"/>
    <property type="match status" value="2"/>
</dbReference>
<accession>A0AA91T3K6</accession>
<name>A0AA91T3K6_CLALS</name>
<gene>
    <name evidence="15" type="ORF">A9F13_02g02420</name>
</gene>
<feature type="compositionally biased region" description="Basic and acidic residues" evidence="12">
    <location>
        <begin position="925"/>
        <end position="939"/>
    </location>
</feature>
<dbReference type="GO" id="GO:0005524">
    <property type="term" value="F:ATP binding"/>
    <property type="evidence" value="ECO:0007669"/>
    <property type="project" value="InterPro"/>
</dbReference>
<comment type="caution">
    <text evidence="15">The sequence shown here is derived from an EMBL/GenBank/DDBJ whole genome shotgun (WGS) entry which is preliminary data.</text>
</comment>
<dbReference type="PROSITE" id="PS51192">
    <property type="entry name" value="HELICASE_ATP_BIND_1"/>
    <property type="match status" value="1"/>
</dbReference>
<feature type="region of interest" description="Disordered" evidence="12">
    <location>
        <begin position="916"/>
        <end position="939"/>
    </location>
</feature>
<feature type="compositionally biased region" description="Basic and acidic residues" evidence="12">
    <location>
        <begin position="246"/>
        <end position="266"/>
    </location>
</feature>
<organism evidence="15 16">
    <name type="scientific">Clavispora lusitaniae</name>
    <name type="common">Candida lusitaniae</name>
    <dbReference type="NCBI Taxonomy" id="36911"/>
    <lineage>
        <taxon>Eukaryota</taxon>
        <taxon>Fungi</taxon>
        <taxon>Dikarya</taxon>
        <taxon>Ascomycota</taxon>
        <taxon>Saccharomycotina</taxon>
        <taxon>Pichiomycetes</taxon>
        <taxon>Metschnikowiaceae</taxon>
        <taxon>Clavispora</taxon>
    </lineage>
</organism>
<feature type="domain" description="Helicase ATP-binding" evidence="13">
    <location>
        <begin position="390"/>
        <end position="586"/>
    </location>
</feature>
<dbReference type="CDD" id="cd18000">
    <property type="entry name" value="DEXHc_ERCC6"/>
    <property type="match status" value="1"/>
</dbReference>
<dbReference type="KEGG" id="clus:A9F13_02g02420"/>
<dbReference type="SMART" id="SM00487">
    <property type="entry name" value="DEXDc"/>
    <property type="match status" value="1"/>
</dbReference>
<dbReference type="Pfam" id="PF00271">
    <property type="entry name" value="Helicase_C"/>
    <property type="match status" value="1"/>
</dbReference>
<dbReference type="InterPro" id="IPR050496">
    <property type="entry name" value="SNF2_RAD54_helicase_repair"/>
</dbReference>
<dbReference type="SMART" id="SM00490">
    <property type="entry name" value="HELICc"/>
    <property type="match status" value="1"/>
</dbReference>
<sequence length="1163" mass="131849">MDELESDLNVKLVNQDELESSITEKANKALISKEQELDEKRLRKTTAELRKTTSKIQALRRRLENPRTKLSQRRQLEDEISWFEENELQQLQQDMADIQARLRGNREELAKTTEKSAGGGRMAGESERDFLIRTGKITAFGNTSGFKTETGQSHVFLRAPGFGTERENRQEASMEKKVKTEDQSVSETLQDQTDQNDQQIQPKLESSETQKSPEELEAYEYPQIDIPETTEAQLNPESLESYTEDIEVHSNDSEDKAQDSDADYKANIEAIDVDSESENEIPQKRRRAISELESEPESEAKSDSEVEAQSVEANIDDGNEEYYQKRLQEWVSRRSALRNENGKEEHNDKPEWFLPHPSVADAVLDSRFRLPGDIHPALFEYQKTCVQWLWELYCQKTGGILGDEMGLGKTIQVIAFLAGLHYSGLLDKPVLLVVPATVMNQWVNEFHRWWPPLRCVILHSIGSGMKNMARMEEELEEHLDEEGEGELSVRAANAQANASEMVQRVLQHGHVLVTTYVGLRVYAKHILPHEWGYAVLDEGHKIRNPNSAISLACKRIKTHNRVILSGTPIQNNLIELWSLFDFVFPGRLGTLPVFEQQFAIPINMGGYANASNLQVQTGYKCAVVLRDLISPYLLRRLKADVAQDLPKKSEMVLFVKLTQYQHDMYEKFLGSEDAAAIMKGRRRVLMGVDILRKICNHPDLVDRTALLHKKGYNYGSPARSGKMQVARQLLQLWQAQGHRTLLFCQTRQMLDILERFVARMSCIDAQGAETSNPMRYLRMDGSTPIGKRQQLVDTFNANEYYHVFLLTTKVGGLGVNLTGADRVIIFDPDWNPSTDIQARERAWRLGQKRDITIYRLMTAGTIEEKIYHRQIFKTFLTNKILKDPKQRRFFKSADLHDLFTLGDPDEKGTETAEMFNGSEKTFSGTKDRQSRRLEGGPKNDDDLYRVATLMGVSKLDKFAGDDDEKNGAKEDDRLMEGLFSGVHSALQHDEIVGQTHSEESLAEKEASRVAKEAAAALRKSRLAARKTAIGTPTWTGKFGVAGRFGPKKKANGPLKVPSSTNENSLSSTAILGELRQRRSVPEREPSNSRQDLLERIVGVLMKEPDGFAKSGKILGALSKLVDLKQEKELVMVRSLLREVADWQKDEKGWKLKSELKDEGAGEE</sequence>
<dbReference type="Gene3D" id="3.40.50.300">
    <property type="entry name" value="P-loop containing nucleotide triphosphate hydrolases"/>
    <property type="match status" value="1"/>
</dbReference>
<keyword evidence="5" id="KW-0378">Hydrolase</keyword>
<feature type="coiled-coil region" evidence="11">
    <location>
        <begin position="42"/>
        <end position="115"/>
    </location>
</feature>
<dbReference type="FunFam" id="3.40.50.10810:FF:000039">
    <property type="entry name" value="DNA repair protein Rhp26/Rad26"/>
    <property type="match status" value="1"/>
</dbReference>
<evidence type="ECO:0000256" key="8">
    <source>
        <dbReference type="ARBA" id="ARBA00023125"/>
    </source>
</evidence>
<dbReference type="InterPro" id="IPR058951">
    <property type="entry name" value="WHD_Rad26_CSB-like"/>
</dbReference>
<keyword evidence="6" id="KW-0347">Helicase</keyword>
<dbReference type="CDD" id="cd18793">
    <property type="entry name" value="SF2_C_SNF"/>
    <property type="match status" value="1"/>
</dbReference>
<feature type="region of interest" description="Disordered" evidence="12">
    <location>
        <begin position="1045"/>
        <end position="1066"/>
    </location>
</feature>
<dbReference type="InterPro" id="IPR014001">
    <property type="entry name" value="Helicase_ATP-bd"/>
</dbReference>
<feature type="compositionally biased region" description="Basic and acidic residues" evidence="12">
    <location>
        <begin position="205"/>
        <end position="214"/>
    </location>
</feature>